<evidence type="ECO:0000256" key="1">
    <source>
        <dbReference type="SAM" id="MobiDB-lite"/>
    </source>
</evidence>
<evidence type="ECO:0000313" key="2">
    <source>
        <dbReference type="EMBL" id="RVE60698.1"/>
    </source>
</evidence>
<reference evidence="2 3" key="1">
    <citation type="submission" date="2018-11" db="EMBL/GenBank/DDBJ databases">
        <authorList>
            <person name="Lopez-Roques C."/>
            <person name="Donnadieu C."/>
            <person name="Bouchez O."/>
            <person name="Klopp C."/>
            <person name="Cabau C."/>
            <person name="Zahm M."/>
        </authorList>
    </citation>
    <scope>NUCLEOTIDE SEQUENCE [LARGE SCALE GENOMIC DNA]</scope>
    <source>
        <strain evidence="2">RS831</strain>
        <tissue evidence="2">Whole body</tissue>
    </source>
</reference>
<accession>A0A437CDI5</accession>
<reference evidence="2 3" key="2">
    <citation type="submission" date="2019-01" db="EMBL/GenBank/DDBJ databases">
        <title>A chromosome length genome reference of the Java medaka (oryzias javanicus).</title>
        <authorList>
            <person name="Herpin A."/>
            <person name="Takehana Y."/>
            <person name="Naruse K."/>
            <person name="Ansai S."/>
            <person name="Kawaguchi M."/>
        </authorList>
    </citation>
    <scope>NUCLEOTIDE SEQUENCE [LARGE SCALE GENOMIC DNA]</scope>
    <source>
        <strain evidence="2">RS831</strain>
        <tissue evidence="2">Whole body</tissue>
    </source>
</reference>
<keyword evidence="3" id="KW-1185">Reference proteome</keyword>
<name>A0A437CDI5_ORYJA</name>
<proteinExistence type="predicted"/>
<feature type="region of interest" description="Disordered" evidence="1">
    <location>
        <begin position="106"/>
        <end position="126"/>
    </location>
</feature>
<dbReference type="Proteomes" id="UP000283210">
    <property type="component" value="Chromosome 18"/>
</dbReference>
<dbReference type="EMBL" id="CM012454">
    <property type="protein sequence ID" value="RVE60698.1"/>
    <property type="molecule type" value="Genomic_DNA"/>
</dbReference>
<gene>
    <name evidence="2" type="ORF">OJAV_G00183580</name>
</gene>
<organism evidence="2 3">
    <name type="scientific">Oryzias javanicus</name>
    <name type="common">Javanese ricefish</name>
    <name type="synonym">Aplocheilus javanicus</name>
    <dbReference type="NCBI Taxonomy" id="123683"/>
    <lineage>
        <taxon>Eukaryota</taxon>
        <taxon>Metazoa</taxon>
        <taxon>Chordata</taxon>
        <taxon>Craniata</taxon>
        <taxon>Vertebrata</taxon>
        <taxon>Euteleostomi</taxon>
        <taxon>Actinopterygii</taxon>
        <taxon>Neopterygii</taxon>
        <taxon>Teleostei</taxon>
        <taxon>Neoteleostei</taxon>
        <taxon>Acanthomorphata</taxon>
        <taxon>Ovalentaria</taxon>
        <taxon>Atherinomorphae</taxon>
        <taxon>Beloniformes</taxon>
        <taxon>Adrianichthyidae</taxon>
        <taxon>Oryziinae</taxon>
        <taxon>Oryzias</taxon>
    </lineage>
</organism>
<dbReference type="AlphaFoldDB" id="A0A437CDI5"/>
<evidence type="ECO:0000313" key="3">
    <source>
        <dbReference type="Proteomes" id="UP000283210"/>
    </source>
</evidence>
<sequence>MTPFPFFVLHQQKLSICSCVTQEKEAEVGTVRSEASGPQADGGTLLDGVRLLTTLSPSSHPEERERKRTESLMNPAFPTDRAERLARAERSAVSFSRHAASQLGVGGCDGGMNERRGGEGGAESDGNSLCHTGDPNPPLLLWSHHLSCSKPGRTEVDLLPAPPSLLLLLFLSDVGLKRQTERGCQL</sequence>
<protein>
    <submittedName>
        <fullName evidence="2">Uncharacterized protein</fullName>
    </submittedName>
</protein>